<organism evidence="1 2">
    <name type="scientific">Aduncisulcus paluster</name>
    <dbReference type="NCBI Taxonomy" id="2918883"/>
    <lineage>
        <taxon>Eukaryota</taxon>
        <taxon>Metamonada</taxon>
        <taxon>Carpediemonas-like organisms</taxon>
        <taxon>Aduncisulcus</taxon>
    </lineage>
</organism>
<keyword evidence="2" id="KW-1185">Reference proteome</keyword>
<evidence type="ECO:0000313" key="1">
    <source>
        <dbReference type="EMBL" id="GKT20088.1"/>
    </source>
</evidence>
<protein>
    <submittedName>
        <fullName evidence="1">Uncharacterized protein</fullName>
    </submittedName>
</protein>
<comment type="caution">
    <text evidence="1">The sequence shown here is derived from an EMBL/GenBank/DDBJ whole genome shotgun (WGS) entry which is preliminary data.</text>
</comment>
<evidence type="ECO:0000313" key="2">
    <source>
        <dbReference type="Proteomes" id="UP001057375"/>
    </source>
</evidence>
<reference evidence="1" key="1">
    <citation type="submission" date="2022-03" db="EMBL/GenBank/DDBJ databases">
        <title>Draft genome sequence of Aduncisulcus paluster, a free-living microaerophilic Fornicata.</title>
        <authorList>
            <person name="Yuyama I."/>
            <person name="Kume K."/>
            <person name="Tamura T."/>
            <person name="Inagaki Y."/>
            <person name="Hashimoto T."/>
        </authorList>
    </citation>
    <scope>NUCLEOTIDE SEQUENCE</scope>
    <source>
        <strain evidence="1">NY0171</strain>
    </source>
</reference>
<gene>
    <name evidence="1" type="ORF">ADUPG1_004372</name>
</gene>
<dbReference type="Proteomes" id="UP001057375">
    <property type="component" value="Unassembled WGS sequence"/>
</dbReference>
<name>A0ABQ5JWI2_9EUKA</name>
<accession>A0ABQ5JWI2</accession>
<feature type="non-terminal residue" evidence="1">
    <location>
        <position position="72"/>
    </location>
</feature>
<sequence>MEVKVQIQDMVDKLLFWALKEENADLVADATKIFLKGSENESDLHGFNDWFVHDYRTSEDKSIADLYTESQN</sequence>
<dbReference type="EMBL" id="BQXS01006468">
    <property type="protein sequence ID" value="GKT20088.1"/>
    <property type="molecule type" value="Genomic_DNA"/>
</dbReference>
<proteinExistence type="predicted"/>